<dbReference type="Gene3D" id="3.10.580.10">
    <property type="entry name" value="CBS-domain"/>
    <property type="match status" value="1"/>
</dbReference>
<comment type="caution">
    <text evidence="4">The sequence shown here is derived from an EMBL/GenBank/DDBJ whole genome shotgun (WGS) entry which is preliminary data.</text>
</comment>
<keyword evidence="1 2" id="KW-0129">CBS domain</keyword>
<proteinExistence type="predicted"/>
<sequence length="142" mass="15537">MKNLREIMTDEVEVCNPEDNVYEAAVKMKNNDCGAIPICEGDQLLGIITDRDIVVRGVAEKKPNSTQVTDLMTENLLTAGADMSVGEAAKMMAEKQIRRLPVVDGSRLIGMVSLGDLATHTSTESEAGYALSEISEHHHYHH</sequence>
<dbReference type="Pfam" id="PF00571">
    <property type="entry name" value="CBS"/>
    <property type="match status" value="2"/>
</dbReference>
<dbReference type="Proteomes" id="UP000790580">
    <property type="component" value="Unassembled WGS sequence"/>
</dbReference>
<accession>A0ABS6JPI8</accession>
<evidence type="ECO:0000256" key="2">
    <source>
        <dbReference type="PROSITE-ProRule" id="PRU00703"/>
    </source>
</evidence>
<dbReference type="PANTHER" id="PTHR43080:SF2">
    <property type="entry name" value="CBS DOMAIN-CONTAINING PROTEIN"/>
    <property type="match status" value="1"/>
</dbReference>
<organism evidence="4 5">
    <name type="scientific">Evansella alkalicola</name>
    <dbReference type="NCBI Taxonomy" id="745819"/>
    <lineage>
        <taxon>Bacteria</taxon>
        <taxon>Bacillati</taxon>
        <taxon>Bacillota</taxon>
        <taxon>Bacilli</taxon>
        <taxon>Bacillales</taxon>
        <taxon>Bacillaceae</taxon>
        <taxon>Evansella</taxon>
    </lineage>
</organism>
<keyword evidence="5" id="KW-1185">Reference proteome</keyword>
<dbReference type="InterPro" id="IPR051257">
    <property type="entry name" value="Diverse_CBS-Domain"/>
</dbReference>
<feature type="domain" description="CBS" evidence="3">
    <location>
        <begin position="8"/>
        <end position="66"/>
    </location>
</feature>
<evidence type="ECO:0000313" key="4">
    <source>
        <dbReference type="EMBL" id="MBU9720474.1"/>
    </source>
</evidence>
<protein>
    <submittedName>
        <fullName evidence="4">CBS domain-containing protein</fullName>
    </submittedName>
</protein>
<dbReference type="PANTHER" id="PTHR43080">
    <property type="entry name" value="CBS DOMAIN-CONTAINING PROTEIN CBSX3, MITOCHONDRIAL"/>
    <property type="match status" value="1"/>
</dbReference>
<reference evidence="4 5" key="1">
    <citation type="submission" date="2021-06" db="EMBL/GenBank/DDBJ databases">
        <title>Bacillus sp. RD4P76, an endophyte from a halophyte.</title>
        <authorList>
            <person name="Sun J.-Q."/>
        </authorList>
    </citation>
    <scope>NUCLEOTIDE SEQUENCE [LARGE SCALE GENOMIC DNA]</scope>
    <source>
        <strain evidence="4 5">JCM 17098</strain>
    </source>
</reference>
<gene>
    <name evidence="4" type="ORF">KS407_03330</name>
</gene>
<dbReference type="InterPro" id="IPR046342">
    <property type="entry name" value="CBS_dom_sf"/>
</dbReference>
<dbReference type="SMART" id="SM00116">
    <property type="entry name" value="CBS"/>
    <property type="match status" value="2"/>
</dbReference>
<dbReference type="SUPFAM" id="SSF54631">
    <property type="entry name" value="CBS-domain pair"/>
    <property type="match status" value="1"/>
</dbReference>
<dbReference type="RefSeq" id="WP_088075830.1">
    <property type="nucleotide sequence ID" value="NZ_JAHQCR010000017.1"/>
</dbReference>
<dbReference type="PROSITE" id="PS51371">
    <property type="entry name" value="CBS"/>
    <property type="match status" value="2"/>
</dbReference>
<dbReference type="InterPro" id="IPR000644">
    <property type="entry name" value="CBS_dom"/>
</dbReference>
<evidence type="ECO:0000256" key="1">
    <source>
        <dbReference type="ARBA" id="ARBA00023122"/>
    </source>
</evidence>
<evidence type="ECO:0000259" key="3">
    <source>
        <dbReference type="PROSITE" id="PS51371"/>
    </source>
</evidence>
<feature type="domain" description="CBS" evidence="3">
    <location>
        <begin position="72"/>
        <end position="127"/>
    </location>
</feature>
<dbReference type="EMBL" id="JAHQCR010000017">
    <property type="protein sequence ID" value="MBU9720474.1"/>
    <property type="molecule type" value="Genomic_DNA"/>
</dbReference>
<evidence type="ECO:0000313" key="5">
    <source>
        <dbReference type="Proteomes" id="UP000790580"/>
    </source>
</evidence>
<dbReference type="CDD" id="cd04622">
    <property type="entry name" value="CBS_pair_HRP1_like"/>
    <property type="match status" value="1"/>
</dbReference>
<name>A0ABS6JPI8_9BACI</name>